<protein>
    <submittedName>
        <fullName evidence="1">Uncharacterized protein</fullName>
    </submittedName>
</protein>
<dbReference type="Proteomes" id="UP001497525">
    <property type="component" value="Unassembled WGS sequence"/>
</dbReference>
<accession>A0AAV2TRV6</accession>
<proteinExistence type="predicted"/>
<comment type="caution">
    <text evidence="1">The sequence shown here is derived from an EMBL/GenBank/DDBJ whole genome shotgun (WGS) entry which is preliminary data.</text>
</comment>
<sequence>MRIHHSLTSPSPTNLPYFGDSMPFASSRSLPLRPPLSRSYALRRMIGPLDSPLTSPAALRGGRESRYYLPFNIFLIFHVCFHRVTHVKHTFPSVLTGLGNYGETVKKDNRRGTRKLVSTATVTFFPILSMATHDNSLHSLSSYPTLFECEYVGHTSRHGQTRA</sequence>
<name>A0AAV2TRV6_CALDB</name>
<evidence type="ECO:0000313" key="1">
    <source>
        <dbReference type="EMBL" id="CAL5139510.1"/>
    </source>
</evidence>
<reference evidence="1" key="1">
    <citation type="submission" date="2024-06" db="EMBL/GenBank/DDBJ databases">
        <authorList>
            <person name="Liu X."/>
            <person name="Lenzi L."/>
            <person name="Haldenby T S."/>
            <person name="Uol C."/>
        </authorList>
    </citation>
    <scope>NUCLEOTIDE SEQUENCE</scope>
</reference>
<evidence type="ECO:0000313" key="2">
    <source>
        <dbReference type="Proteomes" id="UP001497525"/>
    </source>
</evidence>
<gene>
    <name evidence="1" type="ORF">CDAUBV1_LOCUS14540</name>
</gene>
<organism evidence="1 2">
    <name type="scientific">Calicophoron daubneyi</name>
    <name type="common">Rumen fluke</name>
    <name type="synonym">Paramphistomum daubneyi</name>
    <dbReference type="NCBI Taxonomy" id="300641"/>
    <lineage>
        <taxon>Eukaryota</taxon>
        <taxon>Metazoa</taxon>
        <taxon>Spiralia</taxon>
        <taxon>Lophotrochozoa</taxon>
        <taxon>Platyhelminthes</taxon>
        <taxon>Trematoda</taxon>
        <taxon>Digenea</taxon>
        <taxon>Plagiorchiida</taxon>
        <taxon>Pronocephalata</taxon>
        <taxon>Paramphistomoidea</taxon>
        <taxon>Paramphistomidae</taxon>
        <taxon>Calicophoron</taxon>
    </lineage>
</organism>
<dbReference type="EMBL" id="CAXLJL010000601">
    <property type="protein sequence ID" value="CAL5139510.1"/>
    <property type="molecule type" value="Genomic_DNA"/>
</dbReference>
<dbReference type="AlphaFoldDB" id="A0AAV2TRV6"/>